<evidence type="ECO:0000256" key="1">
    <source>
        <dbReference type="ARBA" id="ARBA00007812"/>
    </source>
</evidence>
<dbReference type="Pfam" id="PF02775">
    <property type="entry name" value="TPP_enzyme_C"/>
    <property type="match status" value="1"/>
</dbReference>
<protein>
    <submittedName>
        <fullName evidence="7">Thiamine pyrophosphate-binding protein</fullName>
    </submittedName>
</protein>
<dbReference type="SUPFAM" id="SSF52467">
    <property type="entry name" value="DHS-like NAD/FAD-binding domain"/>
    <property type="match status" value="1"/>
</dbReference>
<evidence type="ECO:0000259" key="6">
    <source>
        <dbReference type="Pfam" id="PF02776"/>
    </source>
</evidence>
<dbReference type="EMBL" id="CP116942">
    <property type="protein sequence ID" value="WCO68143.1"/>
    <property type="molecule type" value="Genomic_DNA"/>
</dbReference>
<dbReference type="Gene3D" id="3.40.50.970">
    <property type="match status" value="2"/>
</dbReference>
<sequence length="579" mass="61432">MSQTVAEVLVDQMVEAGIRSVYGIVGDSANPIVDALRRHEAGIRFVHVRNEEAGAFAAGADAQISGRPTAVLGSSGPGSVHLLNGLYDCQRNGASVFAIATHIPSTEIGTGYFQETDPTGIFRGCTHFCETISSPAQLPRLSELALQSAVLDRGVGMVILPGDIAAMEVPEGERDPVHTHRPALRPAEESLEEAAAVINAAERVVIFGGEGTRHARDQVLALSERLKAPVGYAYRGKDVLEADNPSAVGMTGLLGWGGAAGALASCDCLLLLGTDFPYRPFLPSAPKIIQVDDSTRRLGRRAAVDIGLLGDTAVTLRALLPKLTERTDRSYLDKVLEHHRKEVEHLATYVHHEGSGEGLRPEMVASTISELADDDAVFTVDTGMCNVWGARYVHMRPGQRMLASFRHGSMANAMPQAIGAKVGAPDRQVIALCGDGGFTMLMGELLTAAGLDIPVKLMVFNNSTLGMVRAEMMVSGYQPWGTDVTNPDFGALANAVGVHGERVEPGGDVRGAITRALAHPGPALVDLVTDPRALSMPPHTTLEQVKGFALTTSKLVFGGEAAEVWEQAKSNIRDIGQVI</sequence>
<dbReference type="RefSeq" id="WP_272737660.1">
    <property type="nucleotide sequence ID" value="NZ_CP116942.1"/>
</dbReference>
<dbReference type="GO" id="GO:0030976">
    <property type="term" value="F:thiamine pyrophosphate binding"/>
    <property type="evidence" value="ECO:0007669"/>
    <property type="project" value="InterPro"/>
</dbReference>
<dbReference type="PANTHER" id="PTHR42981:SF2">
    <property type="entry name" value="PYRUVATE DEHYDROGENASE [UBIQUINONE]"/>
    <property type="match status" value="1"/>
</dbReference>
<dbReference type="Gene3D" id="3.40.50.1220">
    <property type="entry name" value="TPP-binding domain"/>
    <property type="match status" value="1"/>
</dbReference>
<dbReference type="InterPro" id="IPR000399">
    <property type="entry name" value="TPP-bd_CS"/>
</dbReference>
<proteinExistence type="inferred from homology"/>
<feature type="domain" description="Thiamine pyrophosphate enzyme TPP-binding" evidence="5">
    <location>
        <begin position="381"/>
        <end position="526"/>
    </location>
</feature>
<keyword evidence="2 3" id="KW-0786">Thiamine pyrophosphate</keyword>
<dbReference type="InterPro" id="IPR047210">
    <property type="entry name" value="TPP_PYR_POXB-like"/>
</dbReference>
<dbReference type="InterPro" id="IPR012000">
    <property type="entry name" value="Thiamin_PyroP_enz_cen_dom"/>
</dbReference>
<dbReference type="CDD" id="cd07039">
    <property type="entry name" value="TPP_PYR_POX"/>
    <property type="match status" value="1"/>
</dbReference>
<comment type="similarity">
    <text evidence="1 3">Belongs to the TPP enzyme family.</text>
</comment>
<feature type="domain" description="Thiamine pyrophosphate enzyme N-terminal TPP-binding" evidence="6">
    <location>
        <begin position="4"/>
        <end position="118"/>
    </location>
</feature>
<dbReference type="InterPro" id="IPR012001">
    <property type="entry name" value="Thiamin_PyroP_enz_TPP-bd_dom"/>
</dbReference>
<dbReference type="InterPro" id="IPR029061">
    <property type="entry name" value="THDP-binding"/>
</dbReference>
<dbReference type="InterPro" id="IPR011766">
    <property type="entry name" value="TPP_enzyme_TPP-bd"/>
</dbReference>
<evidence type="ECO:0000313" key="8">
    <source>
        <dbReference type="Proteomes" id="UP001216390"/>
    </source>
</evidence>
<dbReference type="GO" id="GO:0003824">
    <property type="term" value="F:catalytic activity"/>
    <property type="evidence" value="ECO:0007669"/>
    <property type="project" value="InterPro"/>
</dbReference>
<evidence type="ECO:0000256" key="2">
    <source>
        <dbReference type="ARBA" id="ARBA00023052"/>
    </source>
</evidence>
<organism evidence="7 8">
    <name type="scientific">Iamia majanohamensis</name>
    <dbReference type="NCBI Taxonomy" id="467976"/>
    <lineage>
        <taxon>Bacteria</taxon>
        <taxon>Bacillati</taxon>
        <taxon>Actinomycetota</taxon>
        <taxon>Acidimicrobiia</taxon>
        <taxon>Acidimicrobiales</taxon>
        <taxon>Iamiaceae</taxon>
        <taxon>Iamia</taxon>
    </lineage>
</organism>
<feature type="domain" description="Thiamine pyrophosphate enzyme central" evidence="4">
    <location>
        <begin position="191"/>
        <end position="319"/>
    </location>
</feature>
<evidence type="ECO:0000259" key="4">
    <source>
        <dbReference type="Pfam" id="PF00205"/>
    </source>
</evidence>
<evidence type="ECO:0000313" key="7">
    <source>
        <dbReference type="EMBL" id="WCO68143.1"/>
    </source>
</evidence>
<dbReference type="PANTHER" id="PTHR42981">
    <property type="entry name" value="PYRUVATE DEHYDROGENASE [UBIQUINONE]"/>
    <property type="match status" value="1"/>
</dbReference>
<dbReference type="Pfam" id="PF00205">
    <property type="entry name" value="TPP_enzyme_M"/>
    <property type="match status" value="1"/>
</dbReference>
<dbReference type="InterPro" id="IPR029035">
    <property type="entry name" value="DHS-like_NAD/FAD-binding_dom"/>
</dbReference>
<keyword evidence="8" id="KW-1185">Reference proteome</keyword>
<dbReference type="Pfam" id="PF02776">
    <property type="entry name" value="TPP_enzyme_N"/>
    <property type="match status" value="1"/>
</dbReference>
<gene>
    <name evidence="7" type="ORF">PO878_05320</name>
</gene>
<dbReference type="AlphaFoldDB" id="A0AAE9YBP1"/>
<dbReference type="InterPro" id="IPR047211">
    <property type="entry name" value="POXB-like"/>
</dbReference>
<evidence type="ECO:0000259" key="5">
    <source>
        <dbReference type="Pfam" id="PF02775"/>
    </source>
</evidence>
<name>A0AAE9YBP1_9ACTN</name>
<accession>A0AAE9YBP1</accession>
<dbReference type="SUPFAM" id="SSF52518">
    <property type="entry name" value="Thiamin diphosphate-binding fold (THDP-binding)"/>
    <property type="match status" value="2"/>
</dbReference>
<dbReference type="Proteomes" id="UP001216390">
    <property type="component" value="Chromosome"/>
</dbReference>
<reference evidence="7" key="1">
    <citation type="submission" date="2023-01" db="EMBL/GenBank/DDBJ databases">
        <title>The diversity of Class Acidimicrobiia in South China Sea sediment environments and the proposal of Iamia marina sp. nov., a novel species of the genus Iamia.</title>
        <authorList>
            <person name="He Y."/>
            <person name="Tian X."/>
        </authorList>
    </citation>
    <scope>NUCLEOTIDE SEQUENCE</scope>
    <source>
        <strain evidence="7">DSM 19957</strain>
    </source>
</reference>
<dbReference type="CDD" id="cd02014">
    <property type="entry name" value="TPP_POX"/>
    <property type="match status" value="1"/>
</dbReference>
<dbReference type="InterPro" id="IPR047212">
    <property type="entry name" value="TPP_POXB-like"/>
</dbReference>
<dbReference type="PROSITE" id="PS00187">
    <property type="entry name" value="TPP_ENZYMES"/>
    <property type="match status" value="1"/>
</dbReference>
<dbReference type="KEGG" id="ima:PO878_05320"/>
<dbReference type="GO" id="GO:0000287">
    <property type="term" value="F:magnesium ion binding"/>
    <property type="evidence" value="ECO:0007669"/>
    <property type="project" value="InterPro"/>
</dbReference>
<evidence type="ECO:0000256" key="3">
    <source>
        <dbReference type="RuleBase" id="RU362132"/>
    </source>
</evidence>